<proteinExistence type="predicted"/>
<evidence type="ECO:0008006" key="4">
    <source>
        <dbReference type="Google" id="ProtNLM"/>
    </source>
</evidence>
<feature type="compositionally biased region" description="Basic and acidic residues" evidence="1">
    <location>
        <begin position="16"/>
        <end position="25"/>
    </location>
</feature>
<feature type="region of interest" description="Disordered" evidence="1">
    <location>
        <begin position="1"/>
        <end position="38"/>
    </location>
</feature>
<feature type="compositionally biased region" description="Basic residues" evidence="1">
    <location>
        <begin position="1"/>
        <end position="15"/>
    </location>
</feature>
<keyword evidence="3" id="KW-1185">Reference proteome</keyword>
<dbReference type="EMBL" id="KL584723">
    <property type="protein sequence ID" value="KEQ69197.1"/>
    <property type="molecule type" value="Genomic_DNA"/>
</dbReference>
<evidence type="ECO:0000313" key="2">
    <source>
        <dbReference type="EMBL" id="KEQ69197.1"/>
    </source>
</evidence>
<evidence type="ECO:0000313" key="3">
    <source>
        <dbReference type="Proteomes" id="UP000027730"/>
    </source>
</evidence>
<sequence>MVPLVRRHASVRHSKSVRDQHRERNLTTQDNHPSTSMPVTEVATIPLRANVLERGSQAARIWQGMITTISQQDGCQYIHAGLEHESPDTAQLFIGWDTIESHQRFQDLPRYQEMLKSLEPILDGSPQLVHFELKSPSNLTAAVSAPVTEIATVFLLEKTESFGENLSSFAKIVDEHAEGASSGCAHSWILEDVQHESLGAGVKGRACLLAIGWSSISAHLAFKETCAFRKGVELLKDARGSEIHHTIFSPI</sequence>
<gene>
    <name evidence="2" type="ORF">M436DRAFT_56841</name>
</gene>
<dbReference type="RefSeq" id="XP_013423276.1">
    <property type="nucleotide sequence ID" value="XM_013567822.1"/>
</dbReference>
<dbReference type="InterPro" id="IPR011008">
    <property type="entry name" value="Dimeric_a/b-barrel"/>
</dbReference>
<dbReference type="GeneID" id="25412389"/>
<reference evidence="2 3" key="1">
    <citation type="journal article" date="2014" name="BMC Genomics">
        <title>Genome sequencing of four Aureobasidium pullulans varieties: biotechnological potential, stress tolerance, and description of new species.</title>
        <authorList>
            <person name="Gostin Ar C."/>
            <person name="Ohm R.A."/>
            <person name="Kogej T."/>
            <person name="Sonjak S."/>
            <person name="Turk M."/>
            <person name="Zajc J."/>
            <person name="Zalar P."/>
            <person name="Grube M."/>
            <person name="Sun H."/>
            <person name="Han J."/>
            <person name="Sharma A."/>
            <person name="Chiniquy J."/>
            <person name="Ngan C.Y."/>
            <person name="Lipzen A."/>
            <person name="Barry K."/>
            <person name="Grigoriev I.V."/>
            <person name="Gunde-Cimerman N."/>
        </authorList>
    </citation>
    <scope>NUCLEOTIDE SEQUENCE [LARGE SCALE GENOMIC DNA]</scope>
    <source>
        <strain evidence="2 3">CBS 147.97</strain>
    </source>
</reference>
<dbReference type="OrthoDB" id="3830579at2759"/>
<dbReference type="SUPFAM" id="SSF54909">
    <property type="entry name" value="Dimeric alpha+beta barrel"/>
    <property type="match status" value="1"/>
</dbReference>
<dbReference type="AlphaFoldDB" id="A0A074WH98"/>
<accession>A0A074WH98</accession>
<dbReference type="Gene3D" id="3.30.70.100">
    <property type="match status" value="1"/>
</dbReference>
<evidence type="ECO:0000256" key="1">
    <source>
        <dbReference type="SAM" id="MobiDB-lite"/>
    </source>
</evidence>
<dbReference type="HOGENOM" id="CLU_081631_2_2_1"/>
<dbReference type="Proteomes" id="UP000027730">
    <property type="component" value="Unassembled WGS sequence"/>
</dbReference>
<feature type="compositionally biased region" description="Polar residues" evidence="1">
    <location>
        <begin position="26"/>
        <end position="38"/>
    </location>
</feature>
<organism evidence="2 3">
    <name type="scientific">Aureobasidium namibiae CBS 147.97</name>
    <dbReference type="NCBI Taxonomy" id="1043004"/>
    <lineage>
        <taxon>Eukaryota</taxon>
        <taxon>Fungi</taxon>
        <taxon>Dikarya</taxon>
        <taxon>Ascomycota</taxon>
        <taxon>Pezizomycotina</taxon>
        <taxon>Dothideomycetes</taxon>
        <taxon>Dothideomycetidae</taxon>
        <taxon>Dothideales</taxon>
        <taxon>Saccotheciaceae</taxon>
        <taxon>Aureobasidium</taxon>
    </lineage>
</organism>
<name>A0A074WH98_9PEZI</name>
<dbReference type="STRING" id="1043004.A0A074WH98"/>
<protein>
    <recommendedName>
        <fullName evidence="4">ABM domain-containing protein</fullName>
    </recommendedName>
</protein>